<dbReference type="Proteomes" id="UP001501706">
    <property type="component" value="Unassembled WGS sequence"/>
</dbReference>
<proteinExistence type="inferred from homology"/>
<protein>
    <recommendedName>
        <fullName evidence="10">Threonine/homoserine/homoserine lactone efflux protein</fullName>
    </recommendedName>
</protein>
<feature type="transmembrane region" description="Helical" evidence="7">
    <location>
        <begin position="87"/>
        <end position="112"/>
    </location>
</feature>
<dbReference type="PANTHER" id="PTHR30086">
    <property type="entry name" value="ARGININE EXPORTER PROTEIN ARGO"/>
    <property type="match status" value="1"/>
</dbReference>
<evidence type="ECO:0000256" key="2">
    <source>
        <dbReference type="ARBA" id="ARBA00007928"/>
    </source>
</evidence>
<keyword evidence="6 7" id="KW-0472">Membrane</keyword>
<evidence type="ECO:0000256" key="4">
    <source>
        <dbReference type="ARBA" id="ARBA00022692"/>
    </source>
</evidence>
<evidence type="ECO:0000256" key="6">
    <source>
        <dbReference type="ARBA" id="ARBA00023136"/>
    </source>
</evidence>
<dbReference type="Pfam" id="PF01810">
    <property type="entry name" value="LysE"/>
    <property type="match status" value="1"/>
</dbReference>
<sequence>MVGIGGVLVASSIGYAALQLAGAAYLVHLGIKKWRTASAPLQTASRESMPSPASLFTQGMFVALSNPKAILFFLALLPQFIQANRPLLPQFAALTSILLAFSFSALMGYSVLARTGRRLAPGSAGLVAANRIIAIVFVGLGVFMLARAVTGR</sequence>
<name>A0ABP3LJM0_9BURK</name>
<comment type="caution">
    <text evidence="8">The sequence shown here is derived from an EMBL/GenBank/DDBJ whole genome shotgun (WGS) entry which is preliminary data.</text>
</comment>
<comment type="similarity">
    <text evidence="2">Belongs to the Rht family.</text>
</comment>
<evidence type="ECO:0000256" key="5">
    <source>
        <dbReference type="ARBA" id="ARBA00022989"/>
    </source>
</evidence>
<evidence type="ECO:0000256" key="7">
    <source>
        <dbReference type="SAM" id="Phobius"/>
    </source>
</evidence>
<keyword evidence="9" id="KW-1185">Reference proteome</keyword>
<accession>A0ABP3LJM0</accession>
<keyword evidence="3" id="KW-1003">Cell membrane</keyword>
<feature type="transmembrane region" description="Helical" evidence="7">
    <location>
        <begin position="6"/>
        <end position="27"/>
    </location>
</feature>
<dbReference type="PANTHER" id="PTHR30086:SF14">
    <property type="entry name" value="HOMOSERINE_HOMOSERINE LACTONE EFFLUX PROTEIN"/>
    <property type="match status" value="1"/>
</dbReference>
<reference evidence="9" key="1">
    <citation type="journal article" date="2019" name="Int. J. Syst. Evol. Microbiol.">
        <title>The Global Catalogue of Microorganisms (GCM) 10K type strain sequencing project: providing services to taxonomists for standard genome sequencing and annotation.</title>
        <authorList>
            <consortium name="The Broad Institute Genomics Platform"/>
            <consortium name="The Broad Institute Genome Sequencing Center for Infectious Disease"/>
            <person name="Wu L."/>
            <person name="Ma J."/>
        </authorList>
    </citation>
    <scope>NUCLEOTIDE SEQUENCE [LARGE SCALE GENOMIC DNA]</scope>
    <source>
        <strain evidence="9">JCM 14330</strain>
    </source>
</reference>
<dbReference type="EMBL" id="BAAAEN010000004">
    <property type="protein sequence ID" value="GAA0498960.1"/>
    <property type="molecule type" value="Genomic_DNA"/>
</dbReference>
<comment type="subcellular location">
    <subcellularLocation>
        <location evidence="1">Cell membrane</location>
        <topology evidence="1">Multi-pass membrane protein</topology>
    </subcellularLocation>
</comment>
<evidence type="ECO:0008006" key="10">
    <source>
        <dbReference type="Google" id="ProtNLM"/>
    </source>
</evidence>
<feature type="transmembrane region" description="Helical" evidence="7">
    <location>
        <begin position="124"/>
        <end position="146"/>
    </location>
</feature>
<evidence type="ECO:0000313" key="9">
    <source>
        <dbReference type="Proteomes" id="UP001501706"/>
    </source>
</evidence>
<dbReference type="InterPro" id="IPR001123">
    <property type="entry name" value="LeuE-type"/>
</dbReference>
<keyword evidence="5 7" id="KW-1133">Transmembrane helix</keyword>
<evidence type="ECO:0000313" key="8">
    <source>
        <dbReference type="EMBL" id="GAA0498960.1"/>
    </source>
</evidence>
<evidence type="ECO:0000256" key="1">
    <source>
        <dbReference type="ARBA" id="ARBA00004651"/>
    </source>
</evidence>
<organism evidence="8 9">
    <name type="scientific">Pigmentiphaga daeguensis</name>
    <dbReference type="NCBI Taxonomy" id="414049"/>
    <lineage>
        <taxon>Bacteria</taxon>
        <taxon>Pseudomonadati</taxon>
        <taxon>Pseudomonadota</taxon>
        <taxon>Betaproteobacteria</taxon>
        <taxon>Burkholderiales</taxon>
        <taxon>Alcaligenaceae</taxon>
        <taxon>Pigmentiphaga</taxon>
    </lineage>
</organism>
<gene>
    <name evidence="8" type="ORF">GCM10009097_14190</name>
</gene>
<feature type="transmembrane region" description="Helical" evidence="7">
    <location>
        <begin position="55"/>
        <end position="81"/>
    </location>
</feature>
<evidence type="ECO:0000256" key="3">
    <source>
        <dbReference type="ARBA" id="ARBA00022475"/>
    </source>
</evidence>
<keyword evidence="4 7" id="KW-0812">Transmembrane</keyword>